<feature type="transmembrane region" description="Helical" evidence="1">
    <location>
        <begin position="123"/>
        <end position="141"/>
    </location>
</feature>
<gene>
    <name evidence="2" type="ORF">V8G57_18085</name>
</gene>
<evidence type="ECO:0000256" key="1">
    <source>
        <dbReference type="SAM" id="Phobius"/>
    </source>
</evidence>
<dbReference type="EMBL" id="JBANDC010000013">
    <property type="protein sequence ID" value="MEM4989301.1"/>
    <property type="molecule type" value="Genomic_DNA"/>
</dbReference>
<keyword evidence="3" id="KW-1185">Reference proteome</keyword>
<keyword evidence="1" id="KW-1133">Transmembrane helix</keyword>
<feature type="transmembrane region" description="Helical" evidence="1">
    <location>
        <begin position="84"/>
        <end position="102"/>
    </location>
</feature>
<keyword evidence="1" id="KW-0812">Transmembrane</keyword>
<evidence type="ECO:0008006" key="4">
    <source>
        <dbReference type="Google" id="ProtNLM"/>
    </source>
</evidence>
<feature type="transmembrane region" description="Helical" evidence="1">
    <location>
        <begin position="173"/>
        <end position="196"/>
    </location>
</feature>
<name>A0ABU9PZ99_9BURK</name>
<organism evidence="2 3">
    <name type="scientific">Collimonas rhizosphaerae</name>
    <dbReference type="NCBI Taxonomy" id="3126357"/>
    <lineage>
        <taxon>Bacteria</taxon>
        <taxon>Pseudomonadati</taxon>
        <taxon>Pseudomonadota</taxon>
        <taxon>Betaproteobacteria</taxon>
        <taxon>Burkholderiales</taxon>
        <taxon>Oxalobacteraceae</taxon>
        <taxon>Collimonas</taxon>
    </lineage>
</organism>
<proteinExistence type="predicted"/>
<evidence type="ECO:0000313" key="2">
    <source>
        <dbReference type="EMBL" id="MEM4989301.1"/>
    </source>
</evidence>
<feature type="transmembrane region" description="Helical" evidence="1">
    <location>
        <begin position="56"/>
        <end position="78"/>
    </location>
</feature>
<sequence length="205" mass="22631">MMETSEAQASWLSLLPVVPVLLVLALLVWIVKIARSAKKQESNAPDANAGTRAWDWILRGIGLSLLVSVAFIVLTVLLGRSINSAAVAPFIPPLFTLLFIGWRRMMRMAPESADPATPASRPNTWIWLLVAVGLFLFFWLASVNIVYVFYLALPALIIAAWYCARRQWRKEAYLAVGSAIAFPFVGIGLVVAMNVLSMYSGSSYR</sequence>
<reference evidence="2 3" key="1">
    <citation type="submission" date="2024-02" db="EMBL/GenBank/DDBJ databases">
        <title>Draft genome sequence of Collimonas sp. strain H4R21, an effective mineral-weathering bacterial strain isolated from the beech rhizosphere.</title>
        <authorList>
            <person name="Morin E."/>
            <person name="Uroz S."/>
            <person name="Leveau J.H.J."/>
            <person name="Kumar R."/>
            <person name="Rey M.W."/>
            <person name="Pham J."/>
        </authorList>
    </citation>
    <scope>NUCLEOTIDE SEQUENCE [LARGE SCALE GENOMIC DNA]</scope>
    <source>
        <strain evidence="2 3">H4R21</strain>
    </source>
</reference>
<evidence type="ECO:0000313" key="3">
    <source>
        <dbReference type="Proteomes" id="UP001495910"/>
    </source>
</evidence>
<feature type="transmembrane region" description="Helical" evidence="1">
    <location>
        <begin position="147"/>
        <end position="164"/>
    </location>
</feature>
<protein>
    <recommendedName>
        <fullName evidence="4">Tripartite tricarboxylate transporter TctB family protein</fullName>
    </recommendedName>
</protein>
<comment type="caution">
    <text evidence="2">The sequence shown here is derived from an EMBL/GenBank/DDBJ whole genome shotgun (WGS) entry which is preliminary data.</text>
</comment>
<accession>A0ABU9PZ99</accession>
<dbReference type="RefSeq" id="WP_342830551.1">
    <property type="nucleotide sequence ID" value="NZ_JBANDC010000013.1"/>
</dbReference>
<dbReference type="Proteomes" id="UP001495910">
    <property type="component" value="Unassembled WGS sequence"/>
</dbReference>
<feature type="transmembrane region" description="Helical" evidence="1">
    <location>
        <begin position="12"/>
        <end position="35"/>
    </location>
</feature>
<keyword evidence="1" id="KW-0472">Membrane</keyword>